<keyword evidence="7" id="KW-1185">Reference proteome</keyword>
<dbReference type="PANTHER" id="PTHR42973:SF13">
    <property type="entry name" value="FAD-BINDING PCMH-TYPE DOMAIN-CONTAINING PROTEIN"/>
    <property type="match status" value="1"/>
</dbReference>
<dbReference type="Pfam" id="PF01565">
    <property type="entry name" value="FAD_binding_4"/>
    <property type="match status" value="1"/>
</dbReference>
<evidence type="ECO:0000256" key="3">
    <source>
        <dbReference type="ARBA" id="ARBA00022827"/>
    </source>
</evidence>
<evidence type="ECO:0000259" key="5">
    <source>
        <dbReference type="Pfam" id="PF01565"/>
    </source>
</evidence>
<feature type="domain" description="FAD linked oxidase N-terminal" evidence="5">
    <location>
        <begin position="71"/>
        <end position="207"/>
    </location>
</feature>
<evidence type="ECO:0000256" key="2">
    <source>
        <dbReference type="ARBA" id="ARBA00022630"/>
    </source>
</evidence>
<keyword evidence="3" id="KW-0274">FAD</keyword>
<dbReference type="AlphaFoldDB" id="A0A9Q9EIG4"/>
<name>A0A9Q9EIG4_9PEZI</name>
<dbReference type="GO" id="GO:0016491">
    <property type="term" value="F:oxidoreductase activity"/>
    <property type="evidence" value="ECO:0007669"/>
    <property type="project" value="UniProtKB-KW"/>
</dbReference>
<evidence type="ECO:0000313" key="7">
    <source>
        <dbReference type="Proteomes" id="UP001056384"/>
    </source>
</evidence>
<proteinExistence type="inferred from homology"/>
<evidence type="ECO:0000256" key="1">
    <source>
        <dbReference type="ARBA" id="ARBA00005466"/>
    </source>
</evidence>
<organism evidence="6 7">
    <name type="scientific">Septoria linicola</name>
    <dbReference type="NCBI Taxonomy" id="215465"/>
    <lineage>
        <taxon>Eukaryota</taxon>
        <taxon>Fungi</taxon>
        <taxon>Dikarya</taxon>
        <taxon>Ascomycota</taxon>
        <taxon>Pezizomycotina</taxon>
        <taxon>Dothideomycetes</taxon>
        <taxon>Dothideomycetidae</taxon>
        <taxon>Mycosphaerellales</taxon>
        <taxon>Mycosphaerellaceae</taxon>
        <taxon>Septoria</taxon>
    </lineage>
</organism>
<evidence type="ECO:0000256" key="4">
    <source>
        <dbReference type="ARBA" id="ARBA00023002"/>
    </source>
</evidence>
<dbReference type="PANTHER" id="PTHR42973">
    <property type="entry name" value="BINDING OXIDOREDUCTASE, PUTATIVE (AFU_ORTHOLOGUE AFUA_1G17690)-RELATED"/>
    <property type="match status" value="1"/>
</dbReference>
<evidence type="ECO:0000313" key="6">
    <source>
        <dbReference type="EMBL" id="USW50328.1"/>
    </source>
</evidence>
<dbReference type="Proteomes" id="UP001056384">
    <property type="component" value="Chromosome 2"/>
</dbReference>
<sequence length="532" mass="58242">MRYTTLLAVPGHIFLASCYHFESQGKLGVTPAQQACDYLHSQFPNATHLPNTTFYNIDNTDFWSQASALGPACDFAPSCAEDLGWTVKVLKHFNSPFAMRGGGHMPIEGFNNINASGVLLSSSGFKQLHLEPDGQSLHVGPGNHWVDVYRFLEPFGKVVVGGRLGVVGVPGFVTGGGISFFSWQHGWSSNNIKSFTGVLANGEVVTATPDNRFADLFWALRGGGNSFMLVTDIEMTTYEAPVVTLDITAHGTLENGTASAGDYIDALYDFAIHGSADDAKASIIPLINTSNTELFSSELSYTTYRFYDGNVSSTPKALENFTTPNLPVVSDSFSPKTMYGWSEETGPQFSATEGLRQRFYIIPLYASKEALTIVIRTYFDLVFDGLANVETWFTGLSPIPVSERFINASHSPNGHGLPDGDPMGAEVSSYFRVEFALSYNDDAANEHIITSFLERAESAIMGNLTEAGLIDQVSKFLYLNDADKGQDVWGGYPKENVRKLQQIREKCDPQRVFTDLMSGGWTVANYVVTDDY</sequence>
<gene>
    <name evidence="6" type="ORF">Slin15195_G036470</name>
</gene>
<dbReference type="InterPro" id="IPR006094">
    <property type="entry name" value="Oxid_FAD_bind_N"/>
</dbReference>
<dbReference type="InterPro" id="IPR036318">
    <property type="entry name" value="FAD-bd_PCMH-like_sf"/>
</dbReference>
<dbReference type="EMBL" id="CP099419">
    <property type="protein sequence ID" value="USW50328.1"/>
    <property type="molecule type" value="Genomic_DNA"/>
</dbReference>
<reference evidence="6" key="1">
    <citation type="submission" date="2022-06" db="EMBL/GenBank/DDBJ databases">
        <title>Complete genome sequences of two strains of the flax pathogen Septoria linicola.</title>
        <authorList>
            <person name="Lapalu N."/>
            <person name="Simon A."/>
            <person name="Demenou B."/>
            <person name="Paumier D."/>
            <person name="Guillot M.-P."/>
            <person name="Gout L."/>
            <person name="Valade R."/>
        </authorList>
    </citation>
    <scope>NUCLEOTIDE SEQUENCE</scope>
    <source>
        <strain evidence="6">SE15195</strain>
    </source>
</reference>
<accession>A0A9Q9EIG4</accession>
<comment type="similarity">
    <text evidence="1">Belongs to the oxygen-dependent FAD-linked oxidoreductase family.</text>
</comment>
<protein>
    <submittedName>
        <fullName evidence="6">FAD-binding domain, PCMH-type, FAD-binding, type PCMH, subdomain 2</fullName>
    </submittedName>
</protein>
<keyword evidence="2" id="KW-0285">Flavoprotein</keyword>
<dbReference type="InterPro" id="IPR016169">
    <property type="entry name" value="FAD-bd_PCMH_sub2"/>
</dbReference>
<dbReference type="Gene3D" id="3.30.465.10">
    <property type="match status" value="1"/>
</dbReference>
<dbReference type="InterPro" id="IPR050416">
    <property type="entry name" value="FAD-linked_Oxidoreductase"/>
</dbReference>
<dbReference type="GO" id="GO:0050660">
    <property type="term" value="F:flavin adenine dinucleotide binding"/>
    <property type="evidence" value="ECO:0007669"/>
    <property type="project" value="InterPro"/>
</dbReference>
<keyword evidence="4" id="KW-0560">Oxidoreductase</keyword>
<dbReference type="SUPFAM" id="SSF56176">
    <property type="entry name" value="FAD-binding/transporter-associated domain-like"/>
    <property type="match status" value="1"/>
</dbReference>